<sequence>MNHEQPVVGRERDRVEAALAAFARRGLAPRIRMELGSNEAIREAILAGAGVAVLPRHLLGAQPEPPGLVCLDVEGFPLESMLQFAWPVGKQLAPAARAFLDFARSQAEGPLPGAPAAVPARLQAIELQYT</sequence>
<dbReference type="InterPro" id="IPR005119">
    <property type="entry name" value="LysR_subst-bd"/>
</dbReference>
<dbReference type="PANTHER" id="PTHR30419">
    <property type="entry name" value="HTH-TYPE TRANSCRIPTIONAL REGULATOR YBHD"/>
    <property type="match status" value="1"/>
</dbReference>
<gene>
    <name evidence="2" type="ORF">JJ685_26100</name>
</gene>
<dbReference type="GO" id="GO:0005829">
    <property type="term" value="C:cytosol"/>
    <property type="evidence" value="ECO:0007669"/>
    <property type="project" value="TreeGrafter"/>
</dbReference>
<accession>A0A937CXZ4</accession>
<dbReference type="RefSeq" id="WP_201677310.1">
    <property type="nucleotide sequence ID" value="NZ_JAEQNE010000009.1"/>
</dbReference>
<keyword evidence="3" id="KW-1185">Reference proteome</keyword>
<evidence type="ECO:0000259" key="1">
    <source>
        <dbReference type="Pfam" id="PF03466"/>
    </source>
</evidence>
<protein>
    <recommendedName>
        <fullName evidence="1">LysR substrate-binding domain-containing protein</fullName>
    </recommendedName>
</protein>
<name>A0A937CXZ4_9BURK</name>
<comment type="caution">
    <text evidence="2">The sequence shown here is derived from an EMBL/GenBank/DDBJ whole genome shotgun (WGS) entry which is preliminary data.</text>
</comment>
<reference evidence="2 3" key="1">
    <citation type="journal article" date="2017" name="Int. J. Syst. Evol. Microbiol.">
        <title>Ramlibacter monticola sp. nov., isolated from forest soil.</title>
        <authorList>
            <person name="Chaudhary D.K."/>
            <person name="Kim J."/>
        </authorList>
    </citation>
    <scope>NUCLEOTIDE SEQUENCE [LARGE SCALE GENOMIC DNA]</scope>
    <source>
        <strain evidence="2 3">KACC 19175</strain>
    </source>
</reference>
<evidence type="ECO:0000313" key="2">
    <source>
        <dbReference type="EMBL" id="MBL0394637.1"/>
    </source>
</evidence>
<dbReference type="PANTHER" id="PTHR30419:SF8">
    <property type="entry name" value="NITROGEN ASSIMILATION TRANSCRIPTIONAL ACTIVATOR-RELATED"/>
    <property type="match status" value="1"/>
</dbReference>
<dbReference type="EMBL" id="JAEQNE010000009">
    <property type="protein sequence ID" value="MBL0394637.1"/>
    <property type="molecule type" value="Genomic_DNA"/>
</dbReference>
<dbReference type="Proteomes" id="UP000599109">
    <property type="component" value="Unassembled WGS sequence"/>
</dbReference>
<dbReference type="Gene3D" id="3.40.190.290">
    <property type="match status" value="1"/>
</dbReference>
<dbReference type="InterPro" id="IPR050950">
    <property type="entry name" value="HTH-type_LysR_regulators"/>
</dbReference>
<evidence type="ECO:0000313" key="3">
    <source>
        <dbReference type="Proteomes" id="UP000599109"/>
    </source>
</evidence>
<proteinExistence type="predicted"/>
<dbReference type="GO" id="GO:0006355">
    <property type="term" value="P:regulation of DNA-templated transcription"/>
    <property type="evidence" value="ECO:0007669"/>
    <property type="project" value="TreeGrafter"/>
</dbReference>
<dbReference type="AlphaFoldDB" id="A0A937CXZ4"/>
<organism evidence="2 3">
    <name type="scientific">Ramlibacter monticola</name>
    <dbReference type="NCBI Taxonomy" id="1926872"/>
    <lineage>
        <taxon>Bacteria</taxon>
        <taxon>Pseudomonadati</taxon>
        <taxon>Pseudomonadota</taxon>
        <taxon>Betaproteobacteria</taxon>
        <taxon>Burkholderiales</taxon>
        <taxon>Comamonadaceae</taxon>
        <taxon>Ramlibacter</taxon>
    </lineage>
</organism>
<dbReference type="SUPFAM" id="SSF53850">
    <property type="entry name" value="Periplasmic binding protein-like II"/>
    <property type="match status" value="1"/>
</dbReference>
<dbReference type="Pfam" id="PF03466">
    <property type="entry name" value="LysR_substrate"/>
    <property type="match status" value="1"/>
</dbReference>
<feature type="domain" description="LysR substrate-binding" evidence="1">
    <location>
        <begin position="12"/>
        <end position="107"/>
    </location>
</feature>